<proteinExistence type="predicted"/>
<evidence type="ECO:0000313" key="4">
    <source>
        <dbReference type="Proteomes" id="UP000254589"/>
    </source>
</evidence>
<reference evidence="3" key="1">
    <citation type="submission" date="2014-12" db="EMBL/GenBank/DDBJ databases">
        <title>Complete Genome Sequencing of Pandoraea pulmonicola DSM 16583.</title>
        <authorList>
            <person name="Chan K.-G."/>
        </authorList>
    </citation>
    <scope>NUCLEOTIDE SEQUENCE [LARGE SCALE GENOMIC DNA]</scope>
    <source>
        <strain evidence="3">DSM 16583</strain>
    </source>
</reference>
<gene>
    <name evidence="2" type="ORF">NCTC13159_01440</name>
    <name evidence="1" type="ORF">RO07_13985</name>
</gene>
<evidence type="ECO:0000313" key="1">
    <source>
        <dbReference type="EMBL" id="AJC23330.1"/>
    </source>
</evidence>
<sequence>MSLEPLFVSNRVVAIIVPKAPFVAWINAADPVPTTPAVTLANAQAEPSAFLIPTNEADDVDQPGKRWIQRCWKVLFEQMLEDWYTDPALWPRNLTIKMFREWCDIRIHSIVLDCGDTPLEYED</sequence>
<dbReference type="KEGG" id="ppul:RO07_13985"/>
<name>A0AAJ4ZAT0_PANPU</name>
<dbReference type="AlphaFoldDB" id="A0AAJ4ZAT0"/>
<dbReference type="RefSeq" id="WP_039414377.1">
    <property type="nucleotide sequence ID" value="NZ_CP010310.2"/>
</dbReference>
<organism evidence="2 4">
    <name type="scientific">Pandoraea pulmonicola</name>
    <dbReference type="NCBI Taxonomy" id="93221"/>
    <lineage>
        <taxon>Bacteria</taxon>
        <taxon>Pseudomonadati</taxon>
        <taxon>Pseudomonadota</taxon>
        <taxon>Betaproteobacteria</taxon>
        <taxon>Burkholderiales</taxon>
        <taxon>Burkholderiaceae</taxon>
        <taxon>Pandoraea</taxon>
    </lineage>
</organism>
<keyword evidence="3" id="KW-1185">Reference proteome</keyword>
<reference evidence="2 4" key="3">
    <citation type="submission" date="2018-06" db="EMBL/GenBank/DDBJ databases">
        <authorList>
            <consortium name="Pathogen Informatics"/>
            <person name="Doyle S."/>
        </authorList>
    </citation>
    <scope>NUCLEOTIDE SEQUENCE [LARGE SCALE GENOMIC DNA]</scope>
    <source>
        <strain evidence="2 4">NCTC13159</strain>
    </source>
</reference>
<evidence type="ECO:0000313" key="3">
    <source>
        <dbReference type="Proteomes" id="UP000035086"/>
    </source>
</evidence>
<dbReference type="Proteomes" id="UP000035086">
    <property type="component" value="Chromosome"/>
</dbReference>
<dbReference type="Proteomes" id="UP000254589">
    <property type="component" value="Unassembled WGS sequence"/>
</dbReference>
<evidence type="ECO:0000313" key="2">
    <source>
        <dbReference type="EMBL" id="SUA89969.1"/>
    </source>
</evidence>
<accession>A0AAJ4ZAT0</accession>
<dbReference type="EMBL" id="CP010310">
    <property type="protein sequence ID" value="AJC23330.1"/>
    <property type="molecule type" value="Genomic_DNA"/>
</dbReference>
<dbReference type="EMBL" id="UGSJ01000001">
    <property type="protein sequence ID" value="SUA89969.1"/>
    <property type="molecule type" value="Genomic_DNA"/>
</dbReference>
<reference evidence="1" key="2">
    <citation type="submission" date="2016-11" db="EMBL/GenBank/DDBJ databases">
        <title>Complete Genome Sequencing of Pandoraea pulmonicola DSM 16583.</title>
        <authorList>
            <person name="Chan K.-G."/>
        </authorList>
    </citation>
    <scope>NUCLEOTIDE SEQUENCE</scope>
    <source>
        <strain evidence="1">DSM 16583</strain>
    </source>
</reference>
<protein>
    <submittedName>
        <fullName evidence="2">Uncharacterized protein</fullName>
    </submittedName>
</protein>